<evidence type="ECO:0000313" key="23">
    <source>
        <dbReference type="EMBL" id="QCP54172.1"/>
    </source>
</evidence>
<evidence type="ECO:0000256" key="8">
    <source>
        <dbReference type="ARBA" id="ARBA00022490"/>
    </source>
</evidence>
<dbReference type="InterPro" id="IPR050499">
    <property type="entry name" value="PEP-utilizing_PTS_enzyme"/>
</dbReference>
<proteinExistence type="inferred from homology"/>
<dbReference type="RefSeq" id="WP_137336940.1">
    <property type="nucleotide sequence ID" value="NZ_CP040078.1"/>
</dbReference>
<dbReference type="InterPro" id="IPR015813">
    <property type="entry name" value="Pyrv/PenolPyrv_kinase-like_dom"/>
</dbReference>
<keyword evidence="7 16" id="KW-0813">Transport</keyword>
<evidence type="ECO:0000256" key="5">
    <source>
        <dbReference type="ARBA" id="ARBA00012232"/>
    </source>
</evidence>
<evidence type="ECO:0000256" key="10">
    <source>
        <dbReference type="ARBA" id="ARBA00022679"/>
    </source>
</evidence>
<feature type="binding site" evidence="18">
    <location>
        <position position="291"/>
    </location>
    <ligand>
        <name>phosphoenolpyruvate</name>
        <dbReference type="ChEBI" id="CHEBI:58702"/>
    </ligand>
</feature>
<dbReference type="InterPro" id="IPR000121">
    <property type="entry name" value="PEP_util_C"/>
</dbReference>
<evidence type="ECO:0000259" key="20">
    <source>
        <dbReference type="Pfam" id="PF00391"/>
    </source>
</evidence>
<sequence>MADLMLKGRPASAGFAAGPQTRLAASVDATRRRVARADSARELADLRAAIACAADQLRALVQCVDERSAEIIGFQIALIEDDELCEPIYAAIREGRLAADDAWRGALDDEIETYATSASEYFRARASDLMDLRDRVLACLLGDGPEETFPPDAVLVGKDLSPSRFLSIDWTRASAIVLTEGSATSHVAMLARAKGVPMIVGLDGEIPADANEVLVDAVSGSVIVGPDEEDRQRFRVRKEDDAAERIAIERRAHRPAVTLDGTTVSVNINVADLTELDTFDVGACDGVGLVRTELLFDYRAALPTEEIQYRAYCRLLHWAAGRPVVVRTLDAGGDKPIAGLTIDGESNPFLGVRGVRLSLARPEIFRIQLRALARAAVHGDLKVMVPMVTVRAELQAVRAMFDDEVRALRQAGVAAKLPPLGVMIEVPAAAIAPEVFDADFYSIGSNDLTQYVTAAGRDNGAVGELADPLNPGVLRLIAHVVHHGASAGIGVSLCGDAAADPAVLPHLLACGLRSVSVGVASVGRVKAAIADVDLGASDSDPPLPWPLNQHLTTTAP</sequence>
<dbReference type="GO" id="GO:0046872">
    <property type="term" value="F:metal ion binding"/>
    <property type="evidence" value="ECO:0007669"/>
    <property type="project" value="UniProtKB-KW"/>
</dbReference>
<evidence type="ECO:0000256" key="13">
    <source>
        <dbReference type="ARBA" id="ARBA00022777"/>
    </source>
</evidence>
<dbReference type="EC" id="2.7.3.9" evidence="5 16"/>
<comment type="catalytic activity">
    <reaction evidence="1 16">
        <text>L-histidyl-[protein] + phosphoenolpyruvate = N(pros)-phospho-L-histidyl-[protein] + pyruvate</text>
        <dbReference type="Rhea" id="RHEA:23880"/>
        <dbReference type="Rhea" id="RHEA-COMP:9745"/>
        <dbReference type="Rhea" id="RHEA-COMP:9746"/>
        <dbReference type="ChEBI" id="CHEBI:15361"/>
        <dbReference type="ChEBI" id="CHEBI:29979"/>
        <dbReference type="ChEBI" id="CHEBI:58702"/>
        <dbReference type="ChEBI" id="CHEBI:64837"/>
        <dbReference type="EC" id="2.7.3.9"/>
    </reaction>
</comment>
<evidence type="ECO:0000256" key="4">
    <source>
        <dbReference type="ARBA" id="ARBA00007837"/>
    </source>
</evidence>
<evidence type="ECO:0000256" key="7">
    <source>
        <dbReference type="ARBA" id="ARBA00022448"/>
    </source>
</evidence>
<dbReference type="GO" id="GO:0008965">
    <property type="term" value="F:phosphoenolpyruvate-protein phosphotransferase activity"/>
    <property type="evidence" value="ECO:0007669"/>
    <property type="project" value="UniProtKB-EC"/>
</dbReference>
<gene>
    <name evidence="23" type="primary">ptsP</name>
    <name evidence="23" type="ORF">FAZ95_34925</name>
</gene>
<dbReference type="SUPFAM" id="SSF52009">
    <property type="entry name" value="Phosphohistidine domain"/>
    <property type="match status" value="1"/>
</dbReference>
<keyword evidence="9 16" id="KW-0762">Sugar transport</keyword>
<protein>
    <recommendedName>
        <fullName evidence="6 16">Phosphoenolpyruvate-protein phosphotransferase</fullName>
        <ecNumber evidence="5 16">2.7.3.9</ecNumber>
    </recommendedName>
    <alternativeName>
        <fullName evidence="15 16">Phosphotransferase system, enzyme I</fullName>
    </alternativeName>
</protein>
<dbReference type="InterPro" id="IPR036618">
    <property type="entry name" value="PtsI_HPr-bd_sf"/>
</dbReference>
<feature type="binding site" evidence="18">
    <location>
        <position position="327"/>
    </location>
    <ligand>
        <name>phosphoenolpyruvate</name>
        <dbReference type="ChEBI" id="CHEBI:58702"/>
    </ligand>
</feature>
<feature type="domain" description="Phosphotransferase system enzyme I N-terminal" evidence="22">
    <location>
        <begin position="7"/>
        <end position="125"/>
    </location>
</feature>
<feature type="binding site" evidence="18">
    <location>
        <begin position="446"/>
        <end position="447"/>
    </location>
    <ligand>
        <name>phosphoenolpyruvate</name>
        <dbReference type="ChEBI" id="CHEBI:58702"/>
    </ligand>
</feature>
<feature type="domain" description="PEP-utilising enzyme mobile" evidence="20">
    <location>
        <begin position="149"/>
        <end position="220"/>
    </location>
</feature>
<keyword evidence="11 16" id="KW-0598">Phosphotransferase system</keyword>
<keyword evidence="8 16" id="KW-0963">Cytoplasm</keyword>
<comment type="function">
    <text evidence="16">General (non sugar-specific) component of the phosphoenolpyruvate-dependent sugar phosphotransferase system (sugar PTS). This major carbohydrate active-transport system catalyzes the phosphorylation of incoming sugar substrates concomitantly with their translocation across the cell membrane. Enzyme I transfers the phosphoryl group from phosphoenolpyruvate (PEP) to the phosphoryl carrier protein (HPr).</text>
</comment>
<keyword evidence="24" id="KW-1185">Reference proteome</keyword>
<reference evidence="23 24" key="1">
    <citation type="submission" date="2019-05" db="EMBL/GenBank/DDBJ databases">
        <title>Burkholderia sp. DHOD12, isolated from subtropical forest soil.</title>
        <authorList>
            <person name="Gao Z.-H."/>
            <person name="Qiu L.-H."/>
        </authorList>
    </citation>
    <scope>NUCLEOTIDE SEQUENCE [LARGE SCALE GENOMIC DNA]</scope>
    <source>
        <strain evidence="23 24">DHOD12</strain>
    </source>
</reference>
<dbReference type="Gene3D" id="3.50.30.10">
    <property type="entry name" value="Phosphohistidine domain"/>
    <property type="match status" value="1"/>
</dbReference>
<dbReference type="SUPFAM" id="SSF51621">
    <property type="entry name" value="Phosphoenolpyruvate/pyruvate domain"/>
    <property type="match status" value="1"/>
</dbReference>
<evidence type="ECO:0000256" key="3">
    <source>
        <dbReference type="ARBA" id="ARBA00004496"/>
    </source>
</evidence>
<evidence type="ECO:0000256" key="1">
    <source>
        <dbReference type="ARBA" id="ARBA00000683"/>
    </source>
</evidence>
<feature type="active site" description="Tele-phosphohistidine intermediate" evidence="17">
    <location>
        <position position="186"/>
    </location>
</feature>
<evidence type="ECO:0000256" key="16">
    <source>
        <dbReference type="PIRNR" id="PIRNR000732"/>
    </source>
</evidence>
<accession>A0A4P8IXX8</accession>
<dbReference type="Pfam" id="PF00391">
    <property type="entry name" value="PEP-utilizers"/>
    <property type="match status" value="1"/>
</dbReference>
<dbReference type="GO" id="GO:0016301">
    <property type="term" value="F:kinase activity"/>
    <property type="evidence" value="ECO:0007669"/>
    <property type="project" value="UniProtKB-KW"/>
</dbReference>
<evidence type="ECO:0000256" key="17">
    <source>
        <dbReference type="PIRSR" id="PIRSR000732-1"/>
    </source>
</evidence>
<dbReference type="KEGG" id="tvl:FAZ95_34925"/>
<dbReference type="OrthoDB" id="9765468at2"/>
<organism evidence="23 24">
    <name type="scientific">Trinickia violacea</name>
    <dbReference type="NCBI Taxonomy" id="2571746"/>
    <lineage>
        <taxon>Bacteria</taxon>
        <taxon>Pseudomonadati</taxon>
        <taxon>Pseudomonadota</taxon>
        <taxon>Betaproteobacteria</taxon>
        <taxon>Burkholderiales</taxon>
        <taxon>Burkholderiaceae</taxon>
        <taxon>Trinickia</taxon>
    </lineage>
</organism>
<dbReference type="Pfam" id="PF05524">
    <property type="entry name" value="PEP-utilisers_N"/>
    <property type="match status" value="1"/>
</dbReference>
<dbReference type="AlphaFoldDB" id="A0A4P8IXX8"/>
<dbReference type="InterPro" id="IPR008731">
    <property type="entry name" value="PTS_EIN"/>
</dbReference>
<dbReference type="PRINTS" id="PR01736">
    <property type="entry name" value="PHPHTRNFRASE"/>
</dbReference>
<keyword evidence="12 16" id="KW-0479">Metal-binding</keyword>
<dbReference type="InterPro" id="IPR036637">
    <property type="entry name" value="Phosphohistidine_dom_sf"/>
</dbReference>
<dbReference type="NCBIfam" id="TIGR01417">
    <property type="entry name" value="PTS_I_fam"/>
    <property type="match status" value="1"/>
</dbReference>
<evidence type="ECO:0000256" key="2">
    <source>
        <dbReference type="ARBA" id="ARBA00001946"/>
    </source>
</evidence>
<evidence type="ECO:0000256" key="6">
    <source>
        <dbReference type="ARBA" id="ARBA00016544"/>
    </source>
</evidence>
<dbReference type="GO" id="GO:0005737">
    <property type="term" value="C:cytoplasm"/>
    <property type="evidence" value="ECO:0007669"/>
    <property type="project" value="UniProtKB-SubCell"/>
</dbReference>
<feature type="binding site" evidence="19">
    <location>
        <position position="447"/>
    </location>
    <ligand>
        <name>Mg(2+)</name>
        <dbReference type="ChEBI" id="CHEBI:18420"/>
    </ligand>
</feature>
<dbReference type="EMBL" id="CP040078">
    <property type="protein sequence ID" value="QCP54172.1"/>
    <property type="molecule type" value="Genomic_DNA"/>
</dbReference>
<keyword evidence="14 16" id="KW-0460">Magnesium</keyword>
<name>A0A4P8IXX8_9BURK</name>
<keyword evidence="10 16" id="KW-0808">Transferase</keyword>
<dbReference type="Proteomes" id="UP000298656">
    <property type="component" value="Chromosome 2"/>
</dbReference>
<evidence type="ECO:0000256" key="19">
    <source>
        <dbReference type="PIRSR" id="PIRSR000732-3"/>
    </source>
</evidence>
<dbReference type="InterPro" id="IPR040442">
    <property type="entry name" value="Pyrv_kinase-like_dom_sf"/>
</dbReference>
<dbReference type="InterPro" id="IPR024692">
    <property type="entry name" value="PTS_EI"/>
</dbReference>
<evidence type="ECO:0000256" key="14">
    <source>
        <dbReference type="ARBA" id="ARBA00022842"/>
    </source>
</evidence>
<dbReference type="PANTHER" id="PTHR46244">
    <property type="entry name" value="PHOSPHOENOLPYRUVATE-PROTEIN PHOSPHOTRANSFERASE"/>
    <property type="match status" value="1"/>
</dbReference>
<dbReference type="PIRSF" id="PIRSF000732">
    <property type="entry name" value="PTS_enzyme_I"/>
    <property type="match status" value="1"/>
</dbReference>
<dbReference type="GO" id="GO:0009401">
    <property type="term" value="P:phosphoenolpyruvate-dependent sugar phosphotransferase system"/>
    <property type="evidence" value="ECO:0007669"/>
    <property type="project" value="UniProtKB-KW"/>
</dbReference>
<dbReference type="PANTHER" id="PTHR46244:SF6">
    <property type="entry name" value="PHOSPHOENOLPYRUVATE-PROTEIN PHOSPHOTRANSFERASE"/>
    <property type="match status" value="1"/>
</dbReference>
<feature type="active site" description="Proton donor" evidence="17">
    <location>
        <position position="494"/>
    </location>
</feature>
<dbReference type="SUPFAM" id="SSF47831">
    <property type="entry name" value="Enzyme I of the PEP:sugar phosphotransferase system HPr-binding (sub)domain"/>
    <property type="match status" value="1"/>
</dbReference>
<evidence type="ECO:0000256" key="15">
    <source>
        <dbReference type="ARBA" id="ARBA00033235"/>
    </source>
</evidence>
<dbReference type="InterPro" id="IPR008279">
    <property type="entry name" value="PEP-util_enz_mobile_dom"/>
</dbReference>
<comment type="similarity">
    <text evidence="4 16">Belongs to the PEP-utilizing enzyme family.</text>
</comment>
<comment type="cofactor">
    <cofactor evidence="2 16 19">
        <name>Mg(2+)</name>
        <dbReference type="ChEBI" id="CHEBI:18420"/>
    </cofactor>
</comment>
<evidence type="ECO:0000256" key="18">
    <source>
        <dbReference type="PIRSR" id="PIRSR000732-2"/>
    </source>
</evidence>
<dbReference type="Gene3D" id="1.10.274.10">
    <property type="entry name" value="PtsI, HPr-binding domain"/>
    <property type="match status" value="1"/>
</dbReference>
<keyword evidence="23" id="KW-0670">Pyruvate</keyword>
<dbReference type="Gene3D" id="3.20.20.60">
    <property type="entry name" value="Phosphoenolpyruvate-binding domains"/>
    <property type="match status" value="1"/>
</dbReference>
<keyword evidence="13 16" id="KW-0418">Kinase</keyword>
<evidence type="ECO:0000313" key="24">
    <source>
        <dbReference type="Proteomes" id="UP000298656"/>
    </source>
</evidence>
<feature type="binding site" evidence="18">
    <location>
        <position position="457"/>
    </location>
    <ligand>
        <name>phosphoenolpyruvate</name>
        <dbReference type="ChEBI" id="CHEBI:58702"/>
    </ligand>
</feature>
<feature type="binding site" evidence="19">
    <location>
        <position position="425"/>
    </location>
    <ligand>
        <name>Mg(2+)</name>
        <dbReference type="ChEBI" id="CHEBI:18420"/>
    </ligand>
</feature>
<comment type="subcellular location">
    <subcellularLocation>
        <location evidence="3 16">Cytoplasm</location>
    </subcellularLocation>
</comment>
<evidence type="ECO:0000256" key="9">
    <source>
        <dbReference type="ARBA" id="ARBA00022597"/>
    </source>
</evidence>
<evidence type="ECO:0000259" key="22">
    <source>
        <dbReference type="Pfam" id="PF05524"/>
    </source>
</evidence>
<dbReference type="Pfam" id="PF02896">
    <property type="entry name" value="PEP-utilizers_C"/>
    <property type="match status" value="1"/>
</dbReference>
<feature type="domain" description="PEP-utilising enzyme C-terminal" evidence="21">
    <location>
        <begin position="251"/>
        <end position="533"/>
    </location>
</feature>
<evidence type="ECO:0000259" key="21">
    <source>
        <dbReference type="Pfam" id="PF02896"/>
    </source>
</evidence>
<dbReference type="InterPro" id="IPR006318">
    <property type="entry name" value="PTS_EI-like"/>
</dbReference>
<evidence type="ECO:0000256" key="12">
    <source>
        <dbReference type="ARBA" id="ARBA00022723"/>
    </source>
</evidence>
<evidence type="ECO:0000256" key="11">
    <source>
        <dbReference type="ARBA" id="ARBA00022683"/>
    </source>
</evidence>